<feature type="transmembrane region" description="Helical" evidence="1">
    <location>
        <begin position="170"/>
        <end position="189"/>
    </location>
</feature>
<protein>
    <recommendedName>
        <fullName evidence="3">Urease accessory protein UreH-like transmembrane domain-containing protein</fullName>
    </recommendedName>
</protein>
<sequence length="191" mass="19692">MGLSLGLLGRGDAVRAWRYGAVHVLGAVVGGATVGLGLGLLGSLLGLGAWRAVIVGAVALAALAVAVARPVYQLGRQRQVPRRWARGVSPSRIYAIWGLMMGCGLYTPVYHTALFVLLALQLTSGPGWGLLTGALFGLARQATALWPVARKLEPEATMGLLETLRPTARGLNIALVVAALLLAVALGRAGG</sequence>
<dbReference type="AlphaFoldDB" id="A0A6J4VE93"/>
<feature type="transmembrane region" description="Helical" evidence="1">
    <location>
        <begin position="93"/>
        <end position="122"/>
    </location>
</feature>
<keyword evidence="1" id="KW-0812">Transmembrane</keyword>
<proteinExistence type="predicted"/>
<keyword evidence="1" id="KW-0472">Membrane</keyword>
<dbReference type="EMBL" id="CADCWF010000276">
    <property type="protein sequence ID" value="CAA9573768.1"/>
    <property type="molecule type" value="Genomic_DNA"/>
</dbReference>
<reference evidence="2" key="1">
    <citation type="submission" date="2020-02" db="EMBL/GenBank/DDBJ databases">
        <authorList>
            <person name="Meier V. D."/>
        </authorList>
    </citation>
    <scope>NUCLEOTIDE SEQUENCE</scope>
    <source>
        <strain evidence="2">AVDCRST_MAG59</strain>
    </source>
</reference>
<feature type="transmembrane region" description="Helical" evidence="1">
    <location>
        <begin position="21"/>
        <end position="42"/>
    </location>
</feature>
<keyword evidence="1" id="KW-1133">Transmembrane helix</keyword>
<feature type="transmembrane region" description="Helical" evidence="1">
    <location>
        <begin position="128"/>
        <end position="149"/>
    </location>
</feature>
<accession>A0A6J4VE93</accession>
<evidence type="ECO:0000256" key="1">
    <source>
        <dbReference type="SAM" id="Phobius"/>
    </source>
</evidence>
<organism evidence="2">
    <name type="scientific">uncultured Thermomicrobiales bacterium</name>
    <dbReference type="NCBI Taxonomy" id="1645740"/>
    <lineage>
        <taxon>Bacteria</taxon>
        <taxon>Pseudomonadati</taxon>
        <taxon>Thermomicrobiota</taxon>
        <taxon>Thermomicrobia</taxon>
        <taxon>Thermomicrobiales</taxon>
        <taxon>environmental samples</taxon>
    </lineage>
</organism>
<evidence type="ECO:0000313" key="2">
    <source>
        <dbReference type="EMBL" id="CAA9573768.1"/>
    </source>
</evidence>
<name>A0A6J4VE93_9BACT</name>
<feature type="transmembrane region" description="Helical" evidence="1">
    <location>
        <begin position="48"/>
        <end position="72"/>
    </location>
</feature>
<gene>
    <name evidence="2" type="ORF">AVDCRST_MAG59-3868</name>
</gene>
<evidence type="ECO:0008006" key="3">
    <source>
        <dbReference type="Google" id="ProtNLM"/>
    </source>
</evidence>